<dbReference type="Gene3D" id="1.10.510.10">
    <property type="entry name" value="Transferase(Phosphotransferase) domain 1"/>
    <property type="match status" value="1"/>
</dbReference>
<keyword evidence="3 12" id="KW-0723">Serine/threonine-protein kinase</keyword>
<keyword evidence="5" id="KW-0808">Transferase</keyword>
<dbReference type="PROSITE" id="PS50011">
    <property type="entry name" value="PROTEIN_KINASE_DOM"/>
    <property type="match status" value="1"/>
</dbReference>
<evidence type="ECO:0000256" key="4">
    <source>
        <dbReference type="ARBA" id="ARBA00022553"/>
    </source>
</evidence>
<evidence type="ECO:0000256" key="1">
    <source>
        <dbReference type="ARBA" id="ARBA00006692"/>
    </source>
</evidence>
<feature type="domain" description="Protein kinase" evidence="13">
    <location>
        <begin position="18"/>
        <end position="281"/>
    </location>
</feature>
<organism evidence="14">
    <name type="scientific">Schistocephalus solidus</name>
    <name type="common">Tapeworm</name>
    <dbReference type="NCBI Taxonomy" id="70667"/>
    <lineage>
        <taxon>Eukaryota</taxon>
        <taxon>Metazoa</taxon>
        <taxon>Spiralia</taxon>
        <taxon>Lophotrochozoa</taxon>
        <taxon>Platyhelminthes</taxon>
        <taxon>Cestoda</taxon>
        <taxon>Eucestoda</taxon>
        <taxon>Diphyllobothriidea</taxon>
        <taxon>Diphyllobothriidae</taxon>
        <taxon>Schistocephalus</taxon>
    </lineage>
</organism>
<dbReference type="GO" id="GO:0005524">
    <property type="term" value="F:ATP binding"/>
    <property type="evidence" value="ECO:0007669"/>
    <property type="project" value="UniProtKB-UniRule"/>
</dbReference>
<protein>
    <recommendedName>
        <fullName evidence="2">non-specific serine/threonine protein kinase</fullName>
        <ecNumber evidence="2">2.7.11.1</ecNumber>
    </recommendedName>
</protein>
<dbReference type="FunFam" id="1.10.510.10:FF:000571">
    <property type="entry name" value="Maternal embryonic leucine zipper kinase"/>
    <property type="match status" value="1"/>
</dbReference>
<dbReference type="InterPro" id="IPR027442">
    <property type="entry name" value="MAPKAPK_C"/>
</dbReference>
<gene>
    <name evidence="14" type="primary">MAPK2</name>
    <name evidence="14" type="ORF">TR124880</name>
</gene>
<evidence type="ECO:0000256" key="2">
    <source>
        <dbReference type="ARBA" id="ARBA00012513"/>
    </source>
</evidence>
<comment type="catalytic activity">
    <reaction evidence="10">
        <text>L-seryl-[protein] + ATP = O-phospho-L-seryl-[protein] + ADP + H(+)</text>
        <dbReference type="Rhea" id="RHEA:17989"/>
        <dbReference type="Rhea" id="RHEA-COMP:9863"/>
        <dbReference type="Rhea" id="RHEA-COMP:11604"/>
        <dbReference type="ChEBI" id="CHEBI:15378"/>
        <dbReference type="ChEBI" id="CHEBI:29999"/>
        <dbReference type="ChEBI" id="CHEBI:30616"/>
        <dbReference type="ChEBI" id="CHEBI:83421"/>
        <dbReference type="ChEBI" id="CHEBI:456216"/>
        <dbReference type="EC" id="2.7.11.1"/>
    </reaction>
</comment>
<evidence type="ECO:0000256" key="12">
    <source>
        <dbReference type="RuleBase" id="RU000304"/>
    </source>
</evidence>
<name>A0A0X3P3N0_SCHSO</name>
<reference evidence="14" key="1">
    <citation type="submission" date="2016-01" db="EMBL/GenBank/DDBJ databases">
        <title>Reference transcriptome for the parasite Schistocephalus solidus: insights into the molecular evolution of parasitism.</title>
        <authorList>
            <person name="Hebert F.O."/>
            <person name="Grambauer S."/>
            <person name="Barber I."/>
            <person name="Landry C.R."/>
            <person name="Aubin-Horth N."/>
        </authorList>
    </citation>
    <scope>NUCLEOTIDE SEQUENCE</scope>
</reference>
<comment type="catalytic activity">
    <reaction evidence="9">
        <text>L-threonyl-[protein] + ATP = O-phospho-L-threonyl-[protein] + ADP + H(+)</text>
        <dbReference type="Rhea" id="RHEA:46608"/>
        <dbReference type="Rhea" id="RHEA-COMP:11060"/>
        <dbReference type="Rhea" id="RHEA-COMP:11605"/>
        <dbReference type="ChEBI" id="CHEBI:15378"/>
        <dbReference type="ChEBI" id="CHEBI:30013"/>
        <dbReference type="ChEBI" id="CHEBI:30616"/>
        <dbReference type="ChEBI" id="CHEBI:61977"/>
        <dbReference type="ChEBI" id="CHEBI:456216"/>
        <dbReference type="EC" id="2.7.11.1"/>
    </reaction>
</comment>
<proteinExistence type="inferred from homology"/>
<dbReference type="InterPro" id="IPR008271">
    <property type="entry name" value="Ser/Thr_kinase_AS"/>
</dbReference>
<evidence type="ECO:0000256" key="8">
    <source>
        <dbReference type="ARBA" id="ARBA00022840"/>
    </source>
</evidence>
<evidence type="ECO:0000256" key="3">
    <source>
        <dbReference type="ARBA" id="ARBA00022527"/>
    </source>
</evidence>
<feature type="binding site" evidence="11">
    <location>
        <position position="47"/>
    </location>
    <ligand>
        <name>ATP</name>
        <dbReference type="ChEBI" id="CHEBI:30616"/>
    </ligand>
</feature>
<evidence type="ECO:0000256" key="6">
    <source>
        <dbReference type="ARBA" id="ARBA00022741"/>
    </source>
</evidence>
<comment type="similarity">
    <text evidence="1">Belongs to the protein kinase superfamily. CAMK Ser/Thr protein kinase family.</text>
</comment>
<evidence type="ECO:0000256" key="5">
    <source>
        <dbReference type="ARBA" id="ARBA00022679"/>
    </source>
</evidence>
<sequence>MGGHNFPIKCSRVTADYDITHVCLGSGISGKVYQCIHKATGKKCALKVLGDDAKARREVELHCRASECPNVVKVLDVYENSNSSTGRNHLLLIMECMEGGELFNRIQSQQQHGFTENDAANIVYQIANAIAYLHRMNIAHRDLKPENLLFASHAPDAPLKLIDFGFAKEILPGMYLSSPCFTPYYVAPEVFGPSNYDKRCDIWSLGVITYILLCGYPPFYSQGGDPLSPGMKTRIRNGQYTFPPGEWSAVSNEAKDLIQKLLIVEPERRLTIEQVMQHPWIAKHQSIPQTPLTTVEVLSEERDNWVEVQEGIRAELQTLRRESQTPFLKRLEDSKNPIFARRRMNTAKGPRPSV</sequence>
<dbReference type="SMART" id="SM00220">
    <property type="entry name" value="S_TKc"/>
    <property type="match status" value="1"/>
</dbReference>
<keyword evidence="7 14" id="KW-0418">Kinase</keyword>
<dbReference type="PANTHER" id="PTHR24349">
    <property type="entry name" value="SERINE/THREONINE-PROTEIN KINASE"/>
    <property type="match status" value="1"/>
</dbReference>
<dbReference type="PROSITE" id="PS00108">
    <property type="entry name" value="PROTEIN_KINASE_ST"/>
    <property type="match status" value="1"/>
</dbReference>
<dbReference type="InterPro" id="IPR011009">
    <property type="entry name" value="Kinase-like_dom_sf"/>
</dbReference>
<dbReference type="EMBL" id="GEEE01016716">
    <property type="protein sequence ID" value="JAP46509.1"/>
    <property type="molecule type" value="Transcribed_RNA"/>
</dbReference>
<dbReference type="Pfam" id="PF00069">
    <property type="entry name" value="Pkinase"/>
    <property type="match status" value="1"/>
</dbReference>
<dbReference type="Gene3D" id="3.30.200.20">
    <property type="entry name" value="Phosphorylase Kinase, domain 1"/>
    <property type="match status" value="1"/>
</dbReference>
<dbReference type="FunFam" id="3.30.200.20:FF:000156">
    <property type="entry name" value="MAP kinase-activated protein kinase 3"/>
    <property type="match status" value="1"/>
</dbReference>
<dbReference type="EC" id="2.7.11.1" evidence="2"/>
<evidence type="ECO:0000256" key="10">
    <source>
        <dbReference type="ARBA" id="ARBA00048679"/>
    </source>
</evidence>
<evidence type="ECO:0000259" key="13">
    <source>
        <dbReference type="PROSITE" id="PS50011"/>
    </source>
</evidence>
<evidence type="ECO:0000256" key="9">
    <source>
        <dbReference type="ARBA" id="ARBA00047899"/>
    </source>
</evidence>
<accession>A0A0X3P3N0</accession>
<dbReference type="InterPro" id="IPR017441">
    <property type="entry name" value="Protein_kinase_ATP_BS"/>
</dbReference>
<dbReference type="InterPro" id="IPR000719">
    <property type="entry name" value="Prot_kinase_dom"/>
</dbReference>
<evidence type="ECO:0000256" key="7">
    <source>
        <dbReference type="ARBA" id="ARBA00022777"/>
    </source>
</evidence>
<keyword evidence="4" id="KW-0597">Phosphoprotein</keyword>
<dbReference type="SUPFAM" id="SSF56112">
    <property type="entry name" value="Protein kinase-like (PK-like)"/>
    <property type="match status" value="1"/>
</dbReference>
<evidence type="ECO:0000313" key="14">
    <source>
        <dbReference type="EMBL" id="JAP46509.1"/>
    </source>
</evidence>
<evidence type="ECO:0000256" key="11">
    <source>
        <dbReference type="PROSITE-ProRule" id="PRU10141"/>
    </source>
</evidence>
<dbReference type="AlphaFoldDB" id="A0A0X3P3N0"/>
<keyword evidence="8 11" id="KW-0067">ATP-binding</keyword>
<dbReference type="InterPro" id="IPR050205">
    <property type="entry name" value="CDPK_Ser/Thr_kinases"/>
</dbReference>
<keyword evidence="6 11" id="KW-0547">Nucleotide-binding</keyword>
<dbReference type="GO" id="GO:0004674">
    <property type="term" value="F:protein serine/threonine kinase activity"/>
    <property type="evidence" value="ECO:0007669"/>
    <property type="project" value="UniProtKB-KW"/>
</dbReference>
<dbReference type="PROSITE" id="PS00107">
    <property type="entry name" value="PROTEIN_KINASE_ATP"/>
    <property type="match status" value="1"/>
</dbReference>
<dbReference type="Gene3D" id="4.10.1170.10">
    <property type="entry name" value="MAP kinase activated protein kinase 2"/>
    <property type="match status" value="1"/>
</dbReference>
<dbReference type="CDD" id="cd14089">
    <property type="entry name" value="STKc_MAPKAPK"/>
    <property type="match status" value="1"/>
</dbReference>